<keyword evidence="2" id="KW-1185">Reference proteome</keyword>
<evidence type="ECO:0000313" key="2">
    <source>
        <dbReference type="Proteomes" id="UP001206483"/>
    </source>
</evidence>
<comment type="caution">
    <text evidence="1">The sequence shown here is derived from an EMBL/GenBank/DDBJ whole genome shotgun (WGS) entry which is preliminary data.</text>
</comment>
<evidence type="ECO:0000313" key="1">
    <source>
        <dbReference type="EMBL" id="MCP2314151.1"/>
    </source>
</evidence>
<dbReference type="EMBL" id="JAMZDX010000008">
    <property type="protein sequence ID" value="MCP2314151.1"/>
    <property type="molecule type" value="Genomic_DNA"/>
</dbReference>
<sequence>MVLSPDELALRGRARRQAGSAAQVGHQVVVEVLAR</sequence>
<name>A0ABT1J9M1_9ACTN</name>
<accession>A0ABT1J9M1</accession>
<dbReference type="Proteomes" id="UP001206483">
    <property type="component" value="Unassembled WGS sequence"/>
</dbReference>
<proteinExistence type="predicted"/>
<protein>
    <submittedName>
        <fullName evidence="1">Uncharacterized protein</fullName>
    </submittedName>
</protein>
<organism evidence="1 2">
    <name type="scientific">Kitasatospora paracochleata</name>
    <dbReference type="NCBI Taxonomy" id="58354"/>
    <lineage>
        <taxon>Bacteria</taxon>
        <taxon>Bacillati</taxon>
        <taxon>Actinomycetota</taxon>
        <taxon>Actinomycetes</taxon>
        <taxon>Kitasatosporales</taxon>
        <taxon>Streptomycetaceae</taxon>
        <taxon>Kitasatospora</taxon>
    </lineage>
</organism>
<reference evidence="1 2" key="1">
    <citation type="submission" date="2022-06" db="EMBL/GenBank/DDBJ databases">
        <title>Sequencing the genomes of 1000 actinobacteria strains.</title>
        <authorList>
            <person name="Klenk H.-P."/>
        </authorList>
    </citation>
    <scope>NUCLEOTIDE SEQUENCE [LARGE SCALE GENOMIC DNA]</scope>
    <source>
        <strain evidence="1 2">DSM 41656</strain>
    </source>
</reference>
<gene>
    <name evidence="1" type="ORF">FHR36_007350</name>
</gene>